<dbReference type="SUPFAM" id="SSF56112">
    <property type="entry name" value="Protein kinase-like (PK-like)"/>
    <property type="match status" value="1"/>
</dbReference>
<evidence type="ECO:0000259" key="1">
    <source>
        <dbReference type="PROSITE" id="PS50011"/>
    </source>
</evidence>
<evidence type="ECO:0000313" key="3">
    <source>
        <dbReference type="Proteomes" id="UP000620124"/>
    </source>
</evidence>
<evidence type="ECO:0000313" key="2">
    <source>
        <dbReference type="EMBL" id="KAF7368756.1"/>
    </source>
</evidence>
<dbReference type="GO" id="GO:0005524">
    <property type="term" value="F:ATP binding"/>
    <property type="evidence" value="ECO:0007669"/>
    <property type="project" value="InterPro"/>
</dbReference>
<dbReference type="EMBL" id="JACAZI010000002">
    <property type="protein sequence ID" value="KAF7368756.1"/>
    <property type="molecule type" value="Genomic_DNA"/>
</dbReference>
<comment type="caution">
    <text evidence="2">The sequence shown here is derived from an EMBL/GenBank/DDBJ whole genome shotgun (WGS) entry which is preliminary data.</text>
</comment>
<dbReference type="Pfam" id="PF07714">
    <property type="entry name" value="PK_Tyr_Ser-Thr"/>
    <property type="match status" value="1"/>
</dbReference>
<dbReference type="AlphaFoldDB" id="A0A8H7DEN7"/>
<dbReference type="InterPro" id="IPR001245">
    <property type="entry name" value="Ser-Thr/Tyr_kinase_cat_dom"/>
</dbReference>
<feature type="domain" description="Protein kinase" evidence="1">
    <location>
        <begin position="117"/>
        <end position="390"/>
    </location>
</feature>
<dbReference type="Proteomes" id="UP000620124">
    <property type="component" value="Unassembled WGS sequence"/>
</dbReference>
<dbReference type="InterPro" id="IPR000719">
    <property type="entry name" value="Prot_kinase_dom"/>
</dbReference>
<name>A0A8H7DEN7_9AGAR</name>
<dbReference type="PROSITE" id="PS00109">
    <property type="entry name" value="PROTEIN_KINASE_TYR"/>
    <property type="match status" value="1"/>
</dbReference>
<dbReference type="PANTHER" id="PTHR44329">
    <property type="entry name" value="SERINE/THREONINE-PROTEIN KINASE TNNI3K-RELATED"/>
    <property type="match status" value="1"/>
</dbReference>
<dbReference type="Gene3D" id="1.10.510.10">
    <property type="entry name" value="Transferase(Phosphotransferase) domain 1"/>
    <property type="match status" value="1"/>
</dbReference>
<organism evidence="2 3">
    <name type="scientific">Mycena venus</name>
    <dbReference type="NCBI Taxonomy" id="2733690"/>
    <lineage>
        <taxon>Eukaryota</taxon>
        <taxon>Fungi</taxon>
        <taxon>Dikarya</taxon>
        <taxon>Basidiomycota</taxon>
        <taxon>Agaricomycotina</taxon>
        <taxon>Agaricomycetes</taxon>
        <taxon>Agaricomycetidae</taxon>
        <taxon>Agaricales</taxon>
        <taxon>Marasmiineae</taxon>
        <taxon>Mycenaceae</taxon>
        <taxon>Mycena</taxon>
    </lineage>
</organism>
<accession>A0A8H7DEN7</accession>
<dbReference type="InterPro" id="IPR008266">
    <property type="entry name" value="Tyr_kinase_AS"/>
</dbReference>
<dbReference type="InterPro" id="IPR051681">
    <property type="entry name" value="Ser/Thr_Kinases-Pseudokinases"/>
</dbReference>
<dbReference type="PANTHER" id="PTHR44329:SF214">
    <property type="entry name" value="PROTEIN KINASE DOMAIN-CONTAINING PROTEIN"/>
    <property type="match status" value="1"/>
</dbReference>
<keyword evidence="3" id="KW-1185">Reference proteome</keyword>
<reference evidence="2" key="1">
    <citation type="submission" date="2020-05" db="EMBL/GenBank/DDBJ databases">
        <title>Mycena genomes resolve the evolution of fungal bioluminescence.</title>
        <authorList>
            <person name="Tsai I.J."/>
        </authorList>
    </citation>
    <scope>NUCLEOTIDE SEQUENCE</scope>
    <source>
        <strain evidence="2">CCC161011</strain>
    </source>
</reference>
<gene>
    <name evidence="2" type="ORF">MVEN_00200700</name>
</gene>
<proteinExistence type="predicted"/>
<sequence>MPVLQDPLDSLLGCWEQRTASLSQPLLSLGHENLSQGLEEQIFKFVVNILDSRDARHAACLLRDRDALYCLDAVQHVLRNASLPSPEYASNARRLMLKLSEASEKFPSSLRITGVSRRDEHATFYGGFGDIFPASHQGNRVALKRLRIFTGDAATSHRTRSRFCKETLIWEGLHHPFILPFLGVDSDTFPSALCMVSPWMKNGTVLEYLESHGRGEVDRLLLETAEGLRYLHSMNIVHGDLRGNNILISDDFSVCLSDFGLANIICDSETTVAASSSNHAGSTRWFAPELIRPTAFGCDRFIRTPASDMYAFGCVCYELYTGAPPFSDVAPDMAAMLKVMEGERPGKPAQISDALWIVITAAWGGDWHQRPSAAEIIASFPVSTPAHLQIEQSKSSDNDIEIQIPVSDSGHHTQVELASDFESSSGTSIQVAEEDLAHMRFPNAVPTGAQAIHIPKIKPPTGSLRLATSIEMLDPLDLDIVSFVTSNKSEQEYLPPLWSSYIHPEGSIYFAREGRIRVVTDAYLYDPDILERTRHWIDHIERRLSTSNILIQPGIELFVKPMGEDCAYWSAEELGLPEDISRSGLKLFLEELYWSHVERFPMHLDPLLTQVLDEVIGIFSPENSHSSCGNDPLPFSFKQDCKASLPGQNQGQGNMEKGRNNWNIARLCKLITKSAYKLTLAASGKSGKKDKIS</sequence>
<dbReference type="GO" id="GO:0004674">
    <property type="term" value="F:protein serine/threonine kinase activity"/>
    <property type="evidence" value="ECO:0007669"/>
    <property type="project" value="TreeGrafter"/>
</dbReference>
<protein>
    <recommendedName>
        <fullName evidence="1">Protein kinase domain-containing protein</fullName>
    </recommendedName>
</protein>
<dbReference type="InterPro" id="IPR011009">
    <property type="entry name" value="Kinase-like_dom_sf"/>
</dbReference>
<dbReference type="OrthoDB" id="1668230at2759"/>
<dbReference type="PROSITE" id="PS50011">
    <property type="entry name" value="PROTEIN_KINASE_DOM"/>
    <property type="match status" value="1"/>
</dbReference>